<dbReference type="Gramene" id="EOY14782">
    <property type="protein sequence ID" value="EOY14782"/>
    <property type="gene ID" value="TCM_034054"/>
</dbReference>
<reference evidence="1 2" key="1">
    <citation type="journal article" date="2013" name="Genome Biol.">
        <title>The genome sequence of the most widely cultivated cacao type and its use to identify candidate genes regulating pod color.</title>
        <authorList>
            <person name="Motamayor J.C."/>
            <person name="Mockaitis K."/>
            <person name="Schmutz J."/>
            <person name="Haiminen N."/>
            <person name="Iii D.L."/>
            <person name="Cornejo O."/>
            <person name="Findley S.D."/>
            <person name="Zheng P."/>
            <person name="Utro F."/>
            <person name="Royaert S."/>
            <person name="Saski C."/>
            <person name="Jenkins J."/>
            <person name="Podicheti R."/>
            <person name="Zhao M."/>
            <person name="Scheffler B.E."/>
            <person name="Stack J.C."/>
            <person name="Feltus F.A."/>
            <person name="Mustiga G.M."/>
            <person name="Amores F."/>
            <person name="Phillips W."/>
            <person name="Marelli J.P."/>
            <person name="May G.D."/>
            <person name="Shapiro H."/>
            <person name="Ma J."/>
            <person name="Bustamante C.D."/>
            <person name="Schnell R.J."/>
            <person name="Main D."/>
            <person name="Gilbert D."/>
            <person name="Parida L."/>
            <person name="Kuhn D.N."/>
        </authorList>
    </citation>
    <scope>NUCLEOTIDE SEQUENCE [LARGE SCALE GENOMIC DNA]</scope>
    <source>
        <strain evidence="2">cv. Matina 1-6</strain>
    </source>
</reference>
<evidence type="ECO:0000313" key="1">
    <source>
        <dbReference type="EMBL" id="EOY14782.1"/>
    </source>
</evidence>
<gene>
    <name evidence="1" type="ORF">TCM_034054</name>
</gene>
<dbReference type="InParanoid" id="A0A061FDL0"/>
<dbReference type="Proteomes" id="UP000026915">
    <property type="component" value="Chromosome 8"/>
</dbReference>
<proteinExistence type="predicted"/>
<keyword evidence="2" id="KW-1185">Reference proteome</keyword>
<organism evidence="1 2">
    <name type="scientific">Theobroma cacao</name>
    <name type="common">Cacao</name>
    <name type="synonym">Cocoa</name>
    <dbReference type="NCBI Taxonomy" id="3641"/>
    <lineage>
        <taxon>Eukaryota</taxon>
        <taxon>Viridiplantae</taxon>
        <taxon>Streptophyta</taxon>
        <taxon>Embryophyta</taxon>
        <taxon>Tracheophyta</taxon>
        <taxon>Spermatophyta</taxon>
        <taxon>Magnoliopsida</taxon>
        <taxon>eudicotyledons</taxon>
        <taxon>Gunneridae</taxon>
        <taxon>Pentapetalae</taxon>
        <taxon>rosids</taxon>
        <taxon>malvids</taxon>
        <taxon>Malvales</taxon>
        <taxon>Malvaceae</taxon>
        <taxon>Byttnerioideae</taxon>
        <taxon>Theobroma</taxon>
    </lineage>
</organism>
<name>A0A061FDL0_THECC</name>
<protein>
    <submittedName>
        <fullName evidence="1">Uncharacterized protein</fullName>
    </submittedName>
</protein>
<accession>A0A061FDL0</accession>
<dbReference type="HOGENOM" id="CLU_2268726_0_0_1"/>
<dbReference type="EMBL" id="CM001886">
    <property type="protein sequence ID" value="EOY14782.1"/>
    <property type="molecule type" value="Genomic_DNA"/>
</dbReference>
<evidence type="ECO:0000313" key="2">
    <source>
        <dbReference type="Proteomes" id="UP000026915"/>
    </source>
</evidence>
<dbReference type="AlphaFoldDB" id="A0A061FDL0"/>
<sequence>MSLPFRDAIDGFICLCPFPRCCCFGTWLLTVHFFWVQYSSNQWHFEFKNPLPQDFITFLFYHVSSFTNLKLSLALRIIIPNLNTPLPRPPFIYVFSCDRRIIG</sequence>